<proteinExistence type="predicted"/>
<dbReference type="Proteomes" id="UP000244441">
    <property type="component" value="Chromosome"/>
</dbReference>
<name>A0A2S0VP73_9ALTE</name>
<sequence length="63" mass="7240">MQKPQSTLNLRDFSKLISNENEANWLKVFLGEVFLGGCLVIFSTQYALFEGEHQPRKAFTSFI</sequence>
<protein>
    <submittedName>
        <fullName evidence="1">Uncharacterized protein</fullName>
    </submittedName>
</protein>
<reference evidence="1 2" key="1">
    <citation type="submission" date="2018-01" db="EMBL/GenBank/DDBJ databases">
        <title>Genome sequence of a Cantenovulum-like bacteria.</title>
        <authorList>
            <person name="Tan W.R."/>
            <person name="Lau N.-S."/>
            <person name="Go F."/>
            <person name="Amirul A.-A.A."/>
        </authorList>
    </citation>
    <scope>NUCLEOTIDE SEQUENCE [LARGE SCALE GENOMIC DNA]</scope>
    <source>
        <strain evidence="1 2">CCB-QB4</strain>
    </source>
</reference>
<evidence type="ECO:0000313" key="1">
    <source>
        <dbReference type="EMBL" id="AWB66008.1"/>
    </source>
</evidence>
<organism evidence="1 2">
    <name type="scientific">Saccharobesus litoralis</name>
    <dbReference type="NCBI Taxonomy" id="2172099"/>
    <lineage>
        <taxon>Bacteria</taxon>
        <taxon>Pseudomonadati</taxon>
        <taxon>Pseudomonadota</taxon>
        <taxon>Gammaproteobacteria</taxon>
        <taxon>Alteromonadales</taxon>
        <taxon>Alteromonadaceae</taxon>
        <taxon>Saccharobesus</taxon>
    </lineage>
</organism>
<keyword evidence="2" id="KW-1185">Reference proteome</keyword>
<evidence type="ECO:0000313" key="2">
    <source>
        <dbReference type="Proteomes" id="UP000244441"/>
    </source>
</evidence>
<gene>
    <name evidence="1" type="ORF">C2869_05950</name>
</gene>
<dbReference type="EMBL" id="CP026604">
    <property type="protein sequence ID" value="AWB66008.1"/>
    <property type="molecule type" value="Genomic_DNA"/>
</dbReference>
<accession>A0A2S0VP73</accession>
<dbReference type="KEGG" id="cate:C2869_05950"/>
<dbReference type="AlphaFoldDB" id="A0A2S0VP73"/>